<sequence length="457" mass="53462">MVPYSVPMGYESLKAVLLHTDPSLRFKISQRFPKIRLIEKKVPLKIQSLALSDFTTTVNRAYYTLAVYRQLRPKEMPQRMNWRHVSCDVDQYGFEIPNSSSPILNGDVSFRTENTAPWGNAVHRRRDTEAREQHLQLSLRLYEDALAKLNQLESEGKTVEEFLAGPMTADDQRISYIVKLRKDELQKCINEYRNDLLPFHCRRNNLSSPFTYFIQLSCTQGYVKTIQRYKYNHKLYEAAKKLNEVLFANRPVIIVNDFQSRRHIDVWRLPVGLRISANSISACCGEYEKMVPIIPILDASKKLRNVDFSVTSGGDSNYEHRFVKNAQQLSIRANNGRINHLVRAFKTMENQQINIGFNVNHTSPYDYFQLLKGWMSTERSVGSVITFELRTERIGEEILEMVRSQNERTMRRERWVKVVLRNGTILKVSYWGLNVKRWPRFVLTAIIQKAWNSRKDN</sequence>
<dbReference type="PANTHER" id="PTHR31379:SF1">
    <property type="entry name" value="F-BOX C PROTEIN-RELATED"/>
    <property type="match status" value="1"/>
</dbReference>
<organism evidence="1 2">
    <name type="scientific">Caenorhabditis nigoni</name>
    <dbReference type="NCBI Taxonomy" id="1611254"/>
    <lineage>
        <taxon>Eukaryota</taxon>
        <taxon>Metazoa</taxon>
        <taxon>Ecdysozoa</taxon>
        <taxon>Nematoda</taxon>
        <taxon>Chromadorea</taxon>
        <taxon>Rhabditida</taxon>
        <taxon>Rhabditina</taxon>
        <taxon>Rhabditomorpha</taxon>
        <taxon>Rhabditoidea</taxon>
        <taxon>Rhabditidae</taxon>
        <taxon>Peloderinae</taxon>
        <taxon>Caenorhabditis</taxon>
    </lineage>
</organism>
<protein>
    <submittedName>
        <fullName evidence="1">Uncharacterized protein</fullName>
    </submittedName>
</protein>
<proteinExistence type="predicted"/>
<dbReference type="InterPro" id="IPR021942">
    <property type="entry name" value="DUF3557"/>
</dbReference>
<dbReference type="AlphaFoldDB" id="A0A2G5V8K2"/>
<evidence type="ECO:0000313" key="2">
    <source>
        <dbReference type="Proteomes" id="UP000230233"/>
    </source>
</evidence>
<dbReference type="Pfam" id="PF12078">
    <property type="entry name" value="DUF3557"/>
    <property type="match status" value="1"/>
</dbReference>
<comment type="caution">
    <text evidence="1">The sequence shown here is derived from an EMBL/GenBank/DDBJ whole genome shotgun (WGS) entry which is preliminary data.</text>
</comment>
<dbReference type="Proteomes" id="UP000230233">
    <property type="component" value="Chromosome II"/>
</dbReference>
<keyword evidence="2" id="KW-1185">Reference proteome</keyword>
<dbReference type="PANTHER" id="PTHR31379">
    <property type="entry name" value="F-BOX C PROTEIN-RELATED-RELATED"/>
    <property type="match status" value="1"/>
</dbReference>
<evidence type="ECO:0000313" key="1">
    <source>
        <dbReference type="EMBL" id="PIC47856.1"/>
    </source>
</evidence>
<dbReference type="EMBL" id="PDUG01000002">
    <property type="protein sequence ID" value="PIC47856.1"/>
    <property type="molecule type" value="Genomic_DNA"/>
</dbReference>
<gene>
    <name evidence="1" type="primary">Cnig_chr_II.g7052</name>
    <name evidence="1" type="ORF">B9Z55_007052</name>
</gene>
<name>A0A2G5V8K2_9PELO</name>
<accession>A0A2G5V8K2</accession>
<dbReference type="OrthoDB" id="10665212at2759"/>
<reference evidence="2" key="1">
    <citation type="submission" date="2017-10" db="EMBL/GenBank/DDBJ databases">
        <title>Rapid genome shrinkage in a self-fertile nematode reveals novel sperm competition proteins.</title>
        <authorList>
            <person name="Yin D."/>
            <person name="Schwarz E.M."/>
            <person name="Thomas C.G."/>
            <person name="Felde R.L."/>
            <person name="Korf I.F."/>
            <person name="Cutter A.D."/>
            <person name="Schartner C.M."/>
            <person name="Ralston E.J."/>
            <person name="Meyer B.J."/>
            <person name="Haag E.S."/>
        </authorList>
    </citation>
    <scope>NUCLEOTIDE SEQUENCE [LARGE SCALE GENOMIC DNA]</scope>
    <source>
        <strain evidence="2">JU1422</strain>
    </source>
</reference>